<dbReference type="Proteomes" id="UP001610563">
    <property type="component" value="Unassembled WGS sequence"/>
</dbReference>
<dbReference type="EMBL" id="JBFTWV010000069">
    <property type="protein sequence ID" value="KAL2789080.1"/>
    <property type="molecule type" value="Genomic_DNA"/>
</dbReference>
<evidence type="ECO:0000313" key="1">
    <source>
        <dbReference type="EMBL" id="KAL2789080.1"/>
    </source>
</evidence>
<organism evidence="1 2">
    <name type="scientific">Aspergillus keveii</name>
    <dbReference type="NCBI Taxonomy" id="714993"/>
    <lineage>
        <taxon>Eukaryota</taxon>
        <taxon>Fungi</taxon>
        <taxon>Dikarya</taxon>
        <taxon>Ascomycota</taxon>
        <taxon>Pezizomycotina</taxon>
        <taxon>Eurotiomycetes</taxon>
        <taxon>Eurotiomycetidae</taxon>
        <taxon>Eurotiales</taxon>
        <taxon>Aspergillaceae</taxon>
        <taxon>Aspergillus</taxon>
        <taxon>Aspergillus subgen. Nidulantes</taxon>
    </lineage>
</organism>
<sequence>MKSLAWFADWSFGPTGLSNLSAIAYGDFSHGERFKWSQVRLCRRSLLMTDELGTSSQAWSYRIASPSEFQHALDGIDGANEMLSACQTENIQTPWQAGEEWKKFLADYTK</sequence>
<accession>A0ABR4G0N5</accession>
<keyword evidence="2" id="KW-1185">Reference proteome</keyword>
<comment type="caution">
    <text evidence="1">The sequence shown here is derived from an EMBL/GenBank/DDBJ whole genome shotgun (WGS) entry which is preliminary data.</text>
</comment>
<gene>
    <name evidence="1" type="ORF">BJX66DRAFT_307493</name>
</gene>
<protein>
    <submittedName>
        <fullName evidence="1">Uncharacterized protein</fullName>
    </submittedName>
</protein>
<reference evidence="1 2" key="1">
    <citation type="submission" date="2024-07" db="EMBL/GenBank/DDBJ databases">
        <title>Section-level genome sequencing and comparative genomics of Aspergillus sections Usti and Cavernicolus.</title>
        <authorList>
            <consortium name="Lawrence Berkeley National Laboratory"/>
            <person name="Nybo J.L."/>
            <person name="Vesth T.C."/>
            <person name="Theobald S."/>
            <person name="Frisvad J.C."/>
            <person name="Larsen T.O."/>
            <person name="Kjaerboelling I."/>
            <person name="Rothschild-Mancinelli K."/>
            <person name="Lyhne E.K."/>
            <person name="Kogle M.E."/>
            <person name="Barry K."/>
            <person name="Clum A."/>
            <person name="Na H."/>
            <person name="Ledsgaard L."/>
            <person name="Lin J."/>
            <person name="Lipzen A."/>
            <person name="Kuo A."/>
            <person name="Riley R."/>
            <person name="Mondo S."/>
            <person name="Labutti K."/>
            <person name="Haridas S."/>
            <person name="Pangalinan J."/>
            <person name="Salamov A.A."/>
            <person name="Simmons B.A."/>
            <person name="Magnuson J.K."/>
            <person name="Chen J."/>
            <person name="Drula E."/>
            <person name="Henrissat B."/>
            <person name="Wiebenga A."/>
            <person name="Lubbers R.J."/>
            <person name="Gomes A.C."/>
            <person name="Makela M.R."/>
            <person name="Stajich J."/>
            <person name="Grigoriev I.V."/>
            <person name="Mortensen U.H."/>
            <person name="De Vries R.P."/>
            <person name="Baker S.E."/>
            <person name="Andersen M.R."/>
        </authorList>
    </citation>
    <scope>NUCLEOTIDE SEQUENCE [LARGE SCALE GENOMIC DNA]</scope>
    <source>
        <strain evidence="1 2">CBS 209.92</strain>
    </source>
</reference>
<name>A0ABR4G0N5_9EURO</name>
<evidence type="ECO:0000313" key="2">
    <source>
        <dbReference type="Proteomes" id="UP001610563"/>
    </source>
</evidence>
<proteinExistence type="predicted"/>